<accession>A0A1G8WEW5</accession>
<keyword evidence="3" id="KW-1185">Reference proteome</keyword>
<sequence>MVDFAPPRVHQPQWPHPYRAGRAPQGAPDEKGRRLRGRAGDRGGRSVRARVRSGRTRAVSGPGAAARASGARGQGGRSGTCPRSRGAGCVSGGPGVWAGVSGGGQRRGAAGLLEAVGCVRRASRRRGQVPLGASACVLDVPAFGVVGCVRRAGPVWGAGVSGGRAASGVAVGEARAGEGGRCRACTWLTATAKEWAMEHRKRPSRPPTRCSPSRGNLGGVVGGGRRARARVGGARVRGGRVERPGVGRVASGEGAGGVGVVVPDVLAGMSLCCEARAPAKGARASGGWGQVSLVGSGWPDRLAAGGGRVGLGPQRGVRRRNRGSRSRRPGTSGGRAPRRGPCRCCPRSW</sequence>
<protein>
    <submittedName>
        <fullName evidence="2">Uncharacterized protein</fullName>
    </submittedName>
</protein>
<feature type="compositionally biased region" description="Basic and acidic residues" evidence="1">
    <location>
        <begin position="28"/>
        <end position="44"/>
    </location>
</feature>
<evidence type="ECO:0000256" key="1">
    <source>
        <dbReference type="SAM" id="MobiDB-lite"/>
    </source>
</evidence>
<feature type="compositionally biased region" description="Low complexity" evidence="1">
    <location>
        <begin position="56"/>
        <end position="71"/>
    </location>
</feature>
<proteinExistence type="predicted"/>
<feature type="region of interest" description="Disordered" evidence="1">
    <location>
        <begin position="1"/>
        <end position="86"/>
    </location>
</feature>
<dbReference type="AlphaFoldDB" id="A0A1G8WEW5"/>
<dbReference type="Proteomes" id="UP000198683">
    <property type="component" value="Unassembled WGS sequence"/>
</dbReference>
<organism evidence="2 3">
    <name type="scientific">Nonomuraea maritima</name>
    <dbReference type="NCBI Taxonomy" id="683260"/>
    <lineage>
        <taxon>Bacteria</taxon>
        <taxon>Bacillati</taxon>
        <taxon>Actinomycetota</taxon>
        <taxon>Actinomycetes</taxon>
        <taxon>Streptosporangiales</taxon>
        <taxon>Streptosporangiaceae</taxon>
        <taxon>Nonomuraea</taxon>
    </lineage>
</organism>
<dbReference type="EMBL" id="FNFB01000003">
    <property type="protein sequence ID" value="SDJ76771.1"/>
    <property type="molecule type" value="Genomic_DNA"/>
</dbReference>
<feature type="region of interest" description="Disordered" evidence="1">
    <location>
        <begin position="198"/>
        <end position="236"/>
    </location>
</feature>
<feature type="compositionally biased region" description="Basic residues" evidence="1">
    <location>
        <begin position="45"/>
        <end position="55"/>
    </location>
</feature>
<evidence type="ECO:0000313" key="3">
    <source>
        <dbReference type="Proteomes" id="UP000198683"/>
    </source>
</evidence>
<name>A0A1G8WEW5_9ACTN</name>
<evidence type="ECO:0000313" key="2">
    <source>
        <dbReference type="EMBL" id="SDJ76771.1"/>
    </source>
</evidence>
<feature type="compositionally biased region" description="Basic residues" evidence="1">
    <location>
        <begin position="316"/>
        <end position="328"/>
    </location>
</feature>
<reference evidence="2 3" key="1">
    <citation type="submission" date="2016-10" db="EMBL/GenBank/DDBJ databases">
        <authorList>
            <person name="de Groot N.N."/>
        </authorList>
    </citation>
    <scope>NUCLEOTIDE SEQUENCE [LARGE SCALE GENOMIC DNA]</scope>
    <source>
        <strain evidence="2 3">CGMCC 4.5681</strain>
    </source>
</reference>
<feature type="region of interest" description="Disordered" evidence="1">
    <location>
        <begin position="304"/>
        <end position="349"/>
    </location>
</feature>
<gene>
    <name evidence="2" type="ORF">SAMN05421874_103140</name>
</gene>